<proteinExistence type="predicted"/>
<protein>
    <submittedName>
        <fullName evidence="1">Tail tube protein</fullName>
    </submittedName>
</protein>
<accession>A0A8S5M3A2</accession>
<dbReference type="EMBL" id="BK014807">
    <property type="protein sequence ID" value="DAD76708.1"/>
    <property type="molecule type" value="Genomic_DNA"/>
</dbReference>
<reference evidence="1" key="1">
    <citation type="journal article" date="2021" name="Proc. Natl. Acad. Sci. U.S.A.">
        <title>A Catalog of Tens of Thousands of Viruses from Human Metagenomes Reveals Hidden Associations with Chronic Diseases.</title>
        <authorList>
            <person name="Tisza M.J."/>
            <person name="Buck C.B."/>
        </authorList>
    </citation>
    <scope>NUCLEOTIDE SEQUENCE</scope>
    <source>
        <strain evidence="1">CtQJR51</strain>
    </source>
</reference>
<evidence type="ECO:0000313" key="1">
    <source>
        <dbReference type="EMBL" id="DAD76708.1"/>
    </source>
</evidence>
<sequence>MNWLRKFGGRWKNWATSGNLPGKKAVKRFFSGWNGTKSGSDKREENEKMSQKRAATGFKGIALAPVTENTLTSYKTSAAESLPYAGSMSRTSKESSTDLYYDDDLYAQIKNVMGEDVELHMAEVPLERMAALGLGTYDEENDTLEADFNAAGKEYALRFVVDTVSGLPFYFNYRLFQLTGIKFDNFTTKQDSVTVCEVIITGVFKRPNMAGLAPWAVMQLKDDKSNQAKCTAFITAAETKPAI</sequence>
<dbReference type="EMBL" id="BK014807">
    <property type="protein sequence ID" value="DAD76725.1"/>
    <property type="molecule type" value="Genomic_DNA"/>
</dbReference>
<name>A0A8S5M3A2_9CAUD</name>
<organism evidence="1">
    <name type="scientific">Siphoviridae sp. ctQJR51</name>
    <dbReference type="NCBI Taxonomy" id="2826327"/>
    <lineage>
        <taxon>Viruses</taxon>
        <taxon>Duplodnaviria</taxon>
        <taxon>Heunggongvirae</taxon>
        <taxon>Uroviricota</taxon>
        <taxon>Caudoviricetes</taxon>
    </lineage>
</organism>